<dbReference type="AlphaFoldDB" id="I2F5B9"/>
<evidence type="ECO:0000313" key="1">
    <source>
        <dbReference type="EMBL" id="AFK07122.1"/>
    </source>
</evidence>
<sequence>MRMEGAAMRYEGEYTVFDTSNVKVYSLLDRPSEVSISDLIDIKEIVNESDGFRSPELEELSGKVLEAKEKGLPVIVFCGAHVIKNGMGPLLSSLMHEKIITALGVNGAFTIHDFELAYCGRTSESIPNALSRGLFGFAEETNKYINNALIHGNKLFLGYGESMGRLLSGEAFPEKIDCMYPEVSVQYNAYRDSIPLCVHSAMGTDIYHMTPYFDGESLGGCSARDFLIFANEISKLEKGGVCIVIGSAVIGAEVVLKAISMAANVGRPPKLITTASFDIRDADLDEASKNNKEVASYYFRDVKSIVTRIPNAFGGKGYYIKGNHKETLPSFYRLIMKGMP</sequence>
<dbReference type="Gene3D" id="3.40.50.10690">
    <property type="entry name" value="putative lor/sdh protein like domains"/>
    <property type="match status" value="1"/>
</dbReference>
<dbReference type="KEGG" id="mpg:Theba_1436"/>
<protein>
    <submittedName>
        <fullName evidence="1">Uncharacterized protein</fullName>
    </submittedName>
</protein>
<dbReference type="Proteomes" id="UP000002881">
    <property type="component" value="Chromosome"/>
</dbReference>
<keyword evidence="2" id="KW-1185">Reference proteome</keyword>
<gene>
    <name evidence="1" type="ORF">Theba_1436</name>
</gene>
<dbReference type="EMBL" id="CP003532">
    <property type="protein sequence ID" value="AFK07122.1"/>
    <property type="molecule type" value="Genomic_DNA"/>
</dbReference>
<name>I2F5B9_9BACT</name>
<proteinExistence type="predicted"/>
<accession>I2F5B9</accession>
<dbReference type="eggNOG" id="COG1899">
    <property type="taxonomic scope" value="Bacteria"/>
</dbReference>
<organism evidence="1 2">
    <name type="scientific">Mesotoga prima MesG1.Ag.4.2</name>
    <dbReference type="NCBI Taxonomy" id="660470"/>
    <lineage>
        <taxon>Bacteria</taxon>
        <taxon>Thermotogati</taxon>
        <taxon>Thermotogota</taxon>
        <taxon>Thermotogae</taxon>
        <taxon>Kosmotogales</taxon>
        <taxon>Kosmotogaceae</taxon>
        <taxon>Mesotoga</taxon>
    </lineage>
</organism>
<reference evidence="1 2" key="1">
    <citation type="journal article" date="2012" name="Genome Biol. Evol.">
        <title>Genome Sequence of the Mesophilic Thermotogales Bacterium Mesotoga prima MesG1.Ag.4.2 Reveals the Largest Thermotogales Genome To Date.</title>
        <authorList>
            <person name="Zhaxybayeva O."/>
            <person name="Swithers K.S."/>
            <person name="Foght J."/>
            <person name="Green A.G."/>
            <person name="Bruce D."/>
            <person name="Detter C."/>
            <person name="Han S."/>
            <person name="Teshima H."/>
            <person name="Han J."/>
            <person name="Woyke T."/>
            <person name="Pitluck S."/>
            <person name="Nolan M."/>
            <person name="Ivanova N."/>
            <person name="Pati A."/>
            <person name="Land M.L."/>
            <person name="Dlutek M."/>
            <person name="Doolittle W.F."/>
            <person name="Noll K.M."/>
            <person name="Nesbo C.L."/>
        </authorList>
    </citation>
    <scope>NUCLEOTIDE SEQUENCE [LARGE SCALE GENOMIC DNA]</scope>
    <source>
        <strain evidence="2">mesG1.Ag.4.2</strain>
    </source>
</reference>
<dbReference type="HOGENOM" id="CLU_879292_0_0_0"/>
<evidence type="ECO:0000313" key="2">
    <source>
        <dbReference type="Proteomes" id="UP000002881"/>
    </source>
</evidence>
<dbReference type="STRING" id="660470.Theba_1436"/>